<dbReference type="RefSeq" id="WP_149098644.1">
    <property type="nucleotide sequence ID" value="NZ_BMMG01000003.1"/>
</dbReference>
<evidence type="ECO:0000313" key="2">
    <source>
        <dbReference type="EMBL" id="MFA1770633.1"/>
    </source>
</evidence>
<dbReference type="AlphaFoldDB" id="A0A5M8QK73"/>
<dbReference type="Proteomes" id="UP000323866">
    <property type="component" value="Unassembled WGS sequence"/>
</dbReference>
<comment type="caution">
    <text evidence="1">The sequence shown here is derived from an EMBL/GenBank/DDBJ whole genome shotgun (WGS) entry which is preliminary data.</text>
</comment>
<dbReference type="InterPro" id="IPR025048">
    <property type="entry name" value="DUF3987"/>
</dbReference>
<sequence>METVSLPMKPNVSTGSLAGGSIGNAFKITVNVPPGTDLNCPIPSSNLGGMGLKSTKAFPEEVYANLPDVQGALCRRIVDPIEREVFLVGMLGVTSGILPNVYGYYGGKKLEPNLYTYTLGPYGEGKSGLMWARKLAEAIHQEKHEKTAELVNTHKEEMARYKMESKMFEQGKASTMPEQPKQPPHLKMYIPSNIGKTGMLQLLVENSGRGIMFETEADTLAEAMRQEHGGFSDVLRQAFGHEPMSFFRRTNSEDVEIPSPSLSVVLSSTFDQLLKLIPSVENGLFSRFLYYEFDSTPEFNNVFDKNKNGYSKYFTEMGVWFRKMHSELTTLSYPIEFELKPHQQERFLKEFSEQKSELREHVSMALGGTVNRMGMICFRIAMQLSVIRAYEGGTLPHILECTDQDFENSLRILNTFTKHMVAVYDKLPRLKSITVENSGDKDALRLEQKRQCLELNGKGMTNVREISILVFGSDSHKSTVHRWIKGY</sequence>
<dbReference type="EMBL" id="VKKZ01000020">
    <property type="protein sequence ID" value="KAA6434702.1"/>
    <property type="molecule type" value="Genomic_DNA"/>
</dbReference>
<protein>
    <submittedName>
        <fullName evidence="1">DUF3987 domain-containing protein</fullName>
    </submittedName>
</protein>
<evidence type="ECO:0000313" key="3">
    <source>
        <dbReference type="Proteomes" id="UP000323866"/>
    </source>
</evidence>
<gene>
    <name evidence="2" type="ORF">ACD591_04965</name>
    <name evidence="1" type="ORF">FOE74_11020</name>
</gene>
<dbReference type="Pfam" id="PF13148">
    <property type="entry name" value="DUF3987"/>
    <property type="match status" value="1"/>
</dbReference>
<dbReference type="EMBL" id="JBGOGF010000002">
    <property type="protein sequence ID" value="MFA1770633.1"/>
    <property type="molecule type" value="Genomic_DNA"/>
</dbReference>
<accession>A0A5M8QK73</accession>
<evidence type="ECO:0000313" key="4">
    <source>
        <dbReference type="Proteomes" id="UP001570846"/>
    </source>
</evidence>
<reference evidence="1 3" key="1">
    <citation type="submission" date="2019-07" db="EMBL/GenBank/DDBJ databases">
        <authorList>
            <person name="Qu J.-H."/>
        </authorList>
    </citation>
    <scope>NUCLEOTIDE SEQUENCE [LARGE SCALE GENOMIC DNA]</scope>
    <source>
        <strain evidence="1 3">MDT1-10-3</strain>
    </source>
</reference>
<reference evidence="1 3" key="2">
    <citation type="submission" date="2019-09" db="EMBL/GenBank/DDBJ databases">
        <title>A bacterium isolated from glacier soil.</title>
        <authorList>
            <person name="Liu Q."/>
        </authorList>
    </citation>
    <scope>NUCLEOTIDE SEQUENCE [LARGE SCALE GENOMIC DNA]</scope>
    <source>
        <strain evidence="1 3">MDT1-10-3</strain>
    </source>
</reference>
<dbReference type="OrthoDB" id="1522635at2"/>
<reference evidence="2 4" key="3">
    <citation type="submission" date="2024-08" db="EMBL/GenBank/DDBJ databases">
        <authorList>
            <person name="Wei W."/>
        </authorList>
    </citation>
    <scope>NUCLEOTIDE SEQUENCE [LARGE SCALE GENOMIC DNA]</scope>
    <source>
        <strain evidence="2 4">XU2</strain>
    </source>
</reference>
<keyword evidence="4" id="KW-1185">Reference proteome</keyword>
<name>A0A5M8QK73_9BACT</name>
<evidence type="ECO:0000313" key="1">
    <source>
        <dbReference type="EMBL" id="KAA6434702.1"/>
    </source>
</evidence>
<organism evidence="1 3">
    <name type="scientific">Rufibacter glacialis</name>
    <dbReference type="NCBI Taxonomy" id="1259555"/>
    <lineage>
        <taxon>Bacteria</taxon>
        <taxon>Pseudomonadati</taxon>
        <taxon>Bacteroidota</taxon>
        <taxon>Cytophagia</taxon>
        <taxon>Cytophagales</taxon>
        <taxon>Hymenobacteraceae</taxon>
        <taxon>Rufibacter</taxon>
    </lineage>
</organism>
<dbReference type="Proteomes" id="UP001570846">
    <property type="component" value="Unassembled WGS sequence"/>
</dbReference>
<proteinExistence type="predicted"/>